<accession>A0A2A5BB23</accession>
<evidence type="ECO:0000256" key="2">
    <source>
        <dbReference type="SAM" id="Phobius"/>
    </source>
</evidence>
<evidence type="ECO:0000256" key="1">
    <source>
        <dbReference type="SAM" id="Coils"/>
    </source>
</evidence>
<dbReference type="AlphaFoldDB" id="A0A2A5BB23"/>
<evidence type="ECO:0000313" key="4">
    <source>
        <dbReference type="Proteomes" id="UP000218327"/>
    </source>
</evidence>
<organism evidence="3 4">
    <name type="scientific">SAR86 cluster bacterium</name>
    <dbReference type="NCBI Taxonomy" id="2030880"/>
    <lineage>
        <taxon>Bacteria</taxon>
        <taxon>Pseudomonadati</taxon>
        <taxon>Pseudomonadota</taxon>
        <taxon>Gammaproteobacteria</taxon>
        <taxon>SAR86 cluster</taxon>
    </lineage>
</organism>
<feature type="coiled-coil region" evidence="1">
    <location>
        <begin position="114"/>
        <end position="141"/>
    </location>
</feature>
<gene>
    <name evidence="3" type="ORF">COA96_01535</name>
</gene>
<keyword evidence="2" id="KW-0472">Membrane</keyword>
<protein>
    <submittedName>
        <fullName evidence="3">Uncharacterized protein</fullName>
    </submittedName>
</protein>
<evidence type="ECO:0000313" key="3">
    <source>
        <dbReference type="EMBL" id="PCJ28216.1"/>
    </source>
</evidence>
<sequence>MESRIPLPTDNIFKFYAFFGLLLIIFGIGSTLYVNQSTNSLVFDIAVEYETLKIDPVRSGSDETRFLILDRKLEIAKKNKTFFLICLSIIIGLGFLLVWYGFKKWHTEIQPLQDEIARLSLKKLQQEVDEHERKLKELKGS</sequence>
<feature type="transmembrane region" description="Helical" evidence="2">
    <location>
        <begin position="12"/>
        <end position="34"/>
    </location>
</feature>
<feature type="transmembrane region" description="Helical" evidence="2">
    <location>
        <begin position="81"/>
        <end position="102"/>
    </location>
</feature>
<keyword evidence="2" id="KW-0812">Transmembrane</keyword>
<keyword evidence="2" id="KW-1133">Transmembrane helix</keyword>
<name>A0A2A5BB23_9GAMM</name>
<proteinExistence type="predicted"/>
<keyword evidence="1" id="KW-0175">Coiled coil</keyword>
<dbReference type="EMBL" id="NVVJ01000003">
    <property type="protein sequence ID" value="PCJ28216.1"/>
    <property type="molecule type" value="Genomic_DNA"/>
</dbReference>
<reference evidence="4" key="1">
    <citation type="submission" date="2017-08" db="EMBL/GenBank/DDBJ databases">
        <title>A dynamic microbial community with high functional redundancy inhabits the cold, oxic subseafloor aquifer.</title>
        <authorList>
            <person name="Tully B.J."/>
            <person name="Wheat C.G."/>
            <person name="Glazer B.T."/>
            <person name="Huber J.A."/>
        </authorList>
    </citation>
    <scope>NUCLEOTIDE SEQUENCE [LARGE SCALE GENOMIC DNA]</scope>
</reference>
<comment type="caution">
    <text evidence="3">The sequence shown here is derived from an EMBL/GenBank/DDBJ whole genome shotgun (WGS) entry which is preliminary data.</text>
</comment>
<dbReference type="Proteomes" id="UP000218327">
    <property type="component" value="Unassembled WGS sequence"/>
</dbReference>